<evidence type="ECO:0000313" key="1">
    <source>
        <dbReference type="EMBL" id="KAI3361033.1"/>
    </source>
</evidence>
<evidence type="ECO:0000313" key="2">
    <source>
        <dbReference type="Proteomes" id="UP000831701"/>
    </source>
</evidence>
<organism evidence="1 2">
    <name type="scientific">Scortum barcoo</name>
    <name type="common">barcoo grunter</name>
    <dbReference type="NCBI Taxonomy" id="214431"/>
    <lineage>
        <taxon>Eukaryota</taxon>
        <taxon>Metazoa</taxon>
        <taxon>Chordata</taxon>
        <taxon>Craniata</taxon>
        <taxon>Vertebrata</taxon>
        <taxon>Euteleostomi</taxon>
        <taxon>Actinopterygii</taxon>
        <taxon>Neopterygii</taxon>
        <taxon>Teleostei</taxon>
        <taxon>Neoteleostei</taxon>
        <taxon>Acanthomorphata</taxon>
        <taxon>Eupercaria</taxon>
        <taxon>Centrarchiformes</taxon>
        <taxon>Terapontoidei</taxon>
        <taxon>Terapontidae</taxon>
        <taxon>Scortum</taxon>
    </lineage>
</organism>
<comment type="caution">
    <text evidence="1">The sequence shown here is derived from an EMBL/GenBank/DDBJ whole genome shotgun (WGS) entry which is preliminary data.</text>
</comment>
<proteinExistence type="predicted"/>
<name>A0ACB8W0M4_9TELE</name>
<gene>
    <name evidence="1" type="ORF">L3Q82_013239</name>
</gene>
<protein>
    <submittedName>
        <fullName evidence="1">Uncharacterized protein</fullName>
    </submittedName>
</protein>
<keyword evidence="2" id="KW-1185">Reference proteome</keyword>
<dbReference type="EMBL" id="CM041546">
    <property type="protein sequence ID" value="KAI3361033.1"/>
    <property type="molecule type" value="Genomic_DNA"/>
</dbReference>
<sequence>MCYSQFCSLVLAMGDMKTPDFDDLLAAFDIPDIDAKEAIQSSPEEGRDEVGADADESKSFPCPPASHGDPPVVSVIVKNTVRSESFEEEEEEKTVTEKTDSPPRCCLNSQVQVQFGDVTSQLVPKVLSDAPMEPQVANGFNGSISEDQGQSSAEPWPQHSPTRSTLTADAGEGDKGAEVGAVQHATDVMDSLKPLLSLQSPTSAGPTCLTPPSLHSVSLHLPPHSPQKEETSPLPSSSPLAQNGSMKAGIKRVMHSDEDDSEPDLGSPLVIQENPESPMSSPHSFKHRAKVRSELHRSPETTPCLLSHPPPPVSSLAPAKPKPQLEEKGRPATPGSPSTAPQPQSLQDCLPSISMGSVSVQEERYPEHVIDERDSPESPPPSETGLVVPKRSSSPEPTQTSGPAADHKDLSPQEELMESEPRREDRPDGTEELSEKVAGDGENVNEENCGADAEDPMPASAAEIVSPPLRPLKVKIKMPTGSITRTVTAGVAPKRGGRAATKGVDGSKPSPERLNTRSKREISQMPAIAMLQEGASAAKNKTAVDAKPKVSPTAVSITKTAALPSISVSFPRVSPGGINQRSLSQKTLSSGVTLHAPSPLLQPQSSSRPASIVNSTGAIISKSQTNLVEAFNKILNNKNLLPSYKPDLSSPLPAEWGLPLPAQGYRCLECGDAFALEQSLTRHYARRSLRIEVTCNHCAKRLAFFNKCSLLLHAREHKERGLIMQCSHLVMKPVPVEQMIGQQEPTTIGGPTPSLLSSLSGQATPNPASQPHKAVPGKKAETVQYISNKCPECQTQFSSKEEVAEHFQEIKPAQTALCTECTPPMLLPNSCSAAAHQRVHQGCSPHVCPECGGTAKQPLFQTHLDETCLHFARRIGYRCSSCLVVFGGLNSVKSHIQQAHCDMFHKCPSCPMAFKSAPSIQTHITAQHPTLIDGQTMLIYKCVMCDTVFTNKSLLYVHFDTHLTNQKVHVFKCPECTKLFSQRNSLLDHFKTHKTPTLKHELPSPPAASSRSRPSLKLESSDGEEWMDEDKEEKERTEKVKTPSGWKCAPCHARYTDREDYITHMAEQHSKILKKFPCNKCESSFTTTSSLRRHIRDKHKVMNRGFRCQFCSESKKIFSSRAMLERHVQLRHSMDTESQDTLMGGRDEADSSSEQDAGLGARRRRRGAVKMEQDEESTDGVSPLKKFQSSSSPAPAHYSLPESGFRCAPCGFTTEDQATFLEHIGQHRRAGTEGGSQQCLQCGACFTSTSSLSRHRFITHKVRNVLTHTQQLLSAHPAPSPGNSRNHDDKSSLDGSAPASPSSQSSMAQGTEEDGTLACKVCGKHFEKATDLNTHFRTHDKSFCTIDFSDGKLDEYDRMFQKGSISTDQVIDGQ</sequence>
<reference evidence="1" key="1">
    <citation type="submission" date="2022-04" db="EMBL/GenBank/DDBJ databases">
        <title>Jade perch genome.</title>
        <authorList>
            <person name="Chao B."/>
        </authorList>
    </citation>
    <scope>NUCLEOTIDE SEQUENCE</scope>
    <source>
        <strain evidence="1">CB-2022</strain>
    </source>
</reference>
<feature type="non-terminal residue" evidence="1">
    <location>
        <position position="1374"/>
    </location>
</feature>
<accession>A0ACB8W0M4</accession>
<dbReference type="Proteomes" id="UP000831701">
    <property type="component" value="Chromosome 16"/>
</dbReference>